<organism evidence="2 3">
    <name type="scientific">Rhizobium mongolense USDA 1844</name>
    <dbReference type="NCBI Taxonomy" id="1079460"/>
    <lineage>
        <taxon>Bacteria</taxon>
        <taxon>Pseudomonadati</taxon>
        <taxon>Pseudomonadota</taxon>
        <taxon>Alphaproteobacteria</taxon>
        <taxon>Hyphomicrobiales</taxon>
        <taxon>Rhizobiaceae</taxon>
        <taxon>Rhizobium/Agrobacterium group</taxon>
        <taxon>Rhizobium</taxon>
    </lineage>
</organism>
<evidence type="ECO:0000259" key="1">
    <source>
        <dbReference type="Pfam" id="PF12770"/>
    </source>
</evidence>
<accession>A0A559TJR5</accession>
<dbReference type="AlphaFoldDB" id="A0A559TJR5"/>
<proteinExistence type="predicted"/>
<name>A0A559TJR5_9HYPH</name>
<dbReference type="Proteomes" id="UP000319824">
    <property type="component" value="Unassembled WGS sequence"/>
</dbReference>
<dbReference type="InterPro" id="IPR024983">
    <property type="entry name" value="CHAT_dom"/>
</dbReference>
<evidence type="ECO:0000313" key="2">
    <source>
        <dbReference type="EMBL" id="TVZ74851.1"/>
    </source>
</evidence>
<protein>
    <submittedName>
        <fullName evidence="2">CHAT domain-containing protein</fullName>
    </submittedName>
</protein>
<gene>
    <name evidence="2" type="ORF">BCL32_0174</name>
</gene>
<feature type="domain" description="CHAT" evidence="1">
    <location>
        <begin position="261"/>
        <end position="494"/>
    </location>
</feature>
<reference evidence="2 3" key="1">
    <citation type="submission" date="2019-06" db="EMBL/GenBank/DDBJ databases">
        <title>Pac Bio to generate improved reference genome sequences for organisms with transposon mutant libraries (support for FEBA project).</title>
        <authorList>
            <person name="Blow M."/>
        </authorList>
    </citation>
    <scope>NUCLEOTIDE SEQUENCE [LARGE SCALE GENOMIC DNA]</scope>
    <source>
        <strain evidence="2 3">USDA 1844</strain>
    </source>
</reference>
<dbReference type="EMBL" id="VISO01000001">
    <property type="protein sequence ID" value="TVZ74851.1"/>
    <property type="molecule type" value="Genomic_DNA"/>
</dbReference>
<dbReference type="Pfam" id="PF12770">
    <property type="entry name" value="CHAT"/>
    <property type="match status" value="1"/>
</dbReference>
<sequence length="516" mass="56228">MIRLLVVSPDAKWVEYLQIGLEAFDIEAECAPGLRSAGQMVDSFRSALKIEPFAGVLISALAAPGQNPSDALLEAVDVLDALRPIANGVRVLLWSAYPSERLSSIASRFPNTAILANDAPETVAAHLKSSSLHQGAGPRTARIELQVGAANIRTEIILDGQPVIVPSSRDWSGRYKLSQLEDRFLDWSPLKHERDELRYTDDWLGVLKAAGEDISYETEYAGKTVSDAISYCLDQVGTHDRIHVRFSLMSPGAAATNPFVHVPFELLYDPGKKDFVRWLAPIARRDCLNPGSRTATALPNIERLTGHTLFVKSDASGGYEFPGGERMFDPLQALGAEFEALARSRADAEELVLTVGGSALMQLQERLTSAQSAKSPTLQIIHFGGHSIRAGDGTVYLILPGTVDGEVLPLRMSEFAAWCRQARTQLVILSSCESSAPESVFRLSQAGMPAVIGFRWEVNDLEAAFFTGQVHAELAKGSSLARAFHAALRAVRNTYPDTPTFVSPMLVVQDEEWTTI</sequence>
<evidence type="ECO:0000313" key="3">
    <source>
        <dbReference type="Proteomes" id="UP000319824"/>
    </source>
</evidence>
<comment type="caution">
    <text evidence="2">The sequence shown here is derived from an EMBL/GenBank/DDBJ whole genome shotgun (WGS) entry which is preliminary data.</text>
</comment>